<dbReference type="Proteomes" id="UP000680750">
    <property type="component" value="Chromosome"/>
</dbReference>
<dbReference type="EMBL" id="AP023354">
    <property type="protein sequence ID" value="BCJ26670.1"/>
    <property type="molecule type" value="Genomic_DNA"/>
</dbReference>
<evidence type="ECO:0000313" key="1">
    <source>
        <dbReference type="EMBL" id="BCJ26670.1"/>
    </source>
</evidence>
<dbReference type="KEGG" id="aser:Asera_07780"/>
<dbReference type="AlphaFoldDB" id="A0A810KU36"/>
<sequence length="70" mass="8245">MTVVRGWWNGQDDPGRRQQVVIHERSGRWRVDHLGPRESYEYVSCVDPRQADAEAARFLARGTNWRPLPR</sequence>
<keyword evidence="2" id="KW-1185">Reference proteome</keyword>
<evidence type="ECO:0000313" key="2">
    <source>
        <dbReference type="Proteomes" id="UP000680750"/>
    </source>
</evidence>
<protein>
    <submittedName>
        <fullName evidence="1">Uncharacterized protein</fullName>
    </submittedName>
</protein>
<organism evidence="1 2">
    <name type="scientific">Actinocatenispora sera</name>
    <dbReference type="NCBI Taxonomy" id="390989"/>
    <lineage>
        <taxon>Bacteria</taxon>
        <taxon>Bacillati</taxon>
        <taxon>Actinomycetota</taxon>
        <taxon>Actinomycetes</taxon>
        <taxon>Micromonosporales</taxon>
        <taxon>Micromonosporaceae</taxon>
        <taxon>Actinocatenispora</taxon>
    </lineage>
</organism>
<proteinExistence type="predicted"/>
<dbReference type="RefSeq" id="WP_030449675.1">
    <property type="nucleotide sequence ID" value="NZ_AP023354.1"/>
</dbReference>
<accession>A0A810KU36</accession>
<gene>
    <name evidence="1" type="ORF">Asera_07780</name>
</gene>
<name>A0A810KU36_9ACTN</name>
<reference evidence="1" key="1">
    <citation type="submission" date="2020-08" db="EMBL/GenBank/DDBJ databases">
        <title>Whole genome shotgun sequence of Actinocatenispora sera NBRC 101916.</title>
        <authorList>
            <person name="Komaki H."/>
            <person name="Tamura T."/>
        </authorList>
    </citation>
    <scope>NUCLEOTIDE SEQUENCE</scope>
    <source>
        <strain evidence="1">NBRC 101916</strain>
    </source>
</reference>